<dbReference type="Gene3D" id="1.20.1280.50">
    <property type="match status" value="1"/>
</dbReference>
<evidence type="ECO:0000313" key="2">
    <source>
        <dbReference type="EMBL" id="KAK4738512.1"/>
    </source>
</evidence>
<dbReference type="SUPFAM" id="SSF52047">
    <property type="entry name" value="RNI-like"/>
    <property type="match status" value="1"/>
</dbReference>
<name>A0AAV9MME9_9SOLN</name>
<dbReference type="InterPro" id="IPR053781">
    <property type="entry name" value="F-box_AtFBL13-like"/>
</dbReference>
<comment type="caution">
    <text evidence="2">The sequence shown here is derived from an EMBL/GenBank/DDBJ whole genome shotgun (WGS) entry which is preliminary data.</text>
</comment>
<keyword evidence="3" id="KW-1185">Reference proteome</keyword>
<dbReference type="Pfam" id="PF00646">
    <property type="entry name" value="F-box"/>
    <property type="match status" value="1"/>
</dbReference>
<dbReference type="EMBL" id="JAWPEI010000001">
    <property type="protein sequence ID" value="KAK4738512.1"/>
    <property type="molecule type" value="Genomic_DNA"/>
</dbReference>
<proteinExistence type="predicted"/>
<dbReference type="AlphaFoldDB" id="A0AAV9MME9"/>
<evidence type="ECO:0000259" key="1">
    <source>
        <dbReference type="PROSITE" id="PS50181"/>
    </source>
</evidence>
<dbReference type="InterPro" id="IPR050232">
    <property type="entry name" value="FBL13/AtMIF1-like"/>
</dbReference>
<feature type="domain" description="F-box" evidence="1">
    <location>
        <begin position="17"/>
        <end position="71"/>
    </location>
</feature>
<dbReference type="InterPro" id="IPR001810">
    <property type="entry name" value="F-box_dom"/>
</dbReference>
<organism evidence="2 3">
    <name type="scientific">Solanum pinnatisectum</name>
    <name type="common">tansyleaf nightshade</name>
    <dbReference type="NCBI Taxonomy" id="50273"/>
    <lineage>
        <taxon>Eukaryota</taxon>
        <taxon>Viridiplantae</taxon>
        <taxon>Streptophyta</taxon>
        <taxon>Embryophyta</taxon>
        <taxon>Tracheophyta</taxon>
        <taxon>Spermatophyta</taxon>
        <taxon>Magnoliopsida</taxon>
        <taxon>eudicotyledons</taxon>
        <taxon>Gunneridae</taxon>
        <taxon>Pentapetalae</taxon>
        <taxon>asterids</taxon>
        <taxon>lamiids</taxon>
        <taxon>Solanales</taxon>
        <taxon>Solanaceae</taxon>
        <taxon>Solanoideae</taxon>
        <taxon>Solaneae</taxon>
        <taxon>Solanum</taxon>
    </lineage>
</organism>
<dbReference type="PANTHER" id="PTHR31900:SF30">
    <property type="entry name" value="SUPERFAMILY PROTEIN, PUTATIVE-RELATED"/>
    <property type="match status" value="1"/>
</dbReference>
<protein>
    <recommendedName>
        <fullName evidence="1">F-box domain-containing protein</fullName>
    </recommendedName>
</protein>
<dbReference type="Proteomes" id="UP001311915">
    <property type="component" value="Unassembled WGS sequence"/>
</dbReference>
<evidence type="ECO:0000313" key="3">
    <source>
        <dbReference type="Proteomes" id="UP001311915"/>
    </source>
</evidence>
<reference evidence="2 3" key="1">
    <citation type="submission" date="2023-10" db="EMBL/GenBank/DDBJ databases">
        <title>Genome-Wide Identification Analysis in wild type Solanum Pinnatisectum Reveals Some Genes Defensing Phytophthora Infestans.</title>
        <authorList>
            <person name="Sun C."/>
        </authorList>
    </citation>
    <scope>NUCLEOTIDE SEQUENCE [LARGE SCALE GENOMIC DNA]</scope>
    <source>
        <strain evidence="2">LQN</strain>
        <tissue evidence="2">Leaf</tissue>
    </source>
</reference>
<accession>A0AAV9MME9</accession>
<sequence length="324" mass="37350">MEVSTKKPKISSTGTGIDRISSLPDDVLHNILSSLFIFDVVQLSVLSKRWRYVWTTMPYLHFDIDKFYSQRIQRYCDFVIARRFKDFINWVLISQGDTNKLVQFLLCFDNLFDEATILRWINHVTTRRNVQELVLKFRLRKPFELPYCLVTCQSLQVLKLHLSGDVLKLPNSVGFRQLKLLHLEQVQLSDKHLISCLLSKCDFLKTLILEDFTVGDMTLVDIASMSLISVTLRNNISKVECHGNCEIRISCLNLKVLKYNAPVPKDIVVENLFSIEVVRINLIDSGSIKERSIMLHEVIKKGHHSTSVLKLCMTSISVKSSLYV</sequence>
<dbReference type="PANTHER" id="PTHR31900">
    <property type="entry name" value="F-BOX/RNI SUPERFAMILY PROTEIN-RELATED"/>
    <property type="match status" value="1"/>
</dbReference>
<dbReference type="InterPro" id="IPR036047">
    <property type="entry name" value="F-box-like_dom_sf"/>
</dbReference>
<dbReference type="PROSITE" id="PS50181">
    <property type="entry name" value="FBOX"/>
    <property type="match status" value="1"/>
</dbReference>
<dbReference type="CDD" id="cd22160">
    <property type="entry name" value="F-box_AtFBL13-like"/>
    <property type="match status" value="1"/>
</dbReference>
<dbReference type="SMART" id="SM00256">
    <property type="entry name" value="FBOX"/>
    <property type="match status" value="1"/>
</dbReference>
<dbReference type="SUPFAM" id="SSF81383">
    <property type="entry name" value="F-box domain"/>
    <property type="match status" value="1"/>
</dbReference>
<gene>
    <name evidence="2" type="ORF">R3W88_002209</name>
</gene>